<evidence type="ECO:0000313" key="2">
    <source>
        <dbReference type="EMBL" id="KAL2629859.1"/>
    </source>
</evidence>
<accession>A0ABD1YJS4</accession>
<feature type="compositionally biased region" description="Basic residues" evidence="1">
    <location>
        <begin position="207"/>
        <end position="216"/>
    </location>
</feature>
<feature type="region of interest" description="Disordered" evidence="1">
    <location>
        <begin position="200"/>
        <end position="240"/>
    </location>
</feature>
<protein>
    <submittedName>
        <fullName evidence="2">Uncharacterized protein</fullName>
    </submittedName>
</protein>
<proteinExistence type="predicted"/>
<dbReference type="EMBL" id="JBHFFA010000004">
    <property type="protein sequence ID" value="KAL2629859.1"/>
    <property type="molecule type" value="Genomic_DNA"/>
</dbReference>
<feature type="compositionally biased region" description="Polar residues" evidence="1">
    <location>
        <begin position="17"/>
        <end position="30"/>
    </location>
</feature>
<feature type="region of interest" description="Disordered" evidence="1">
    <location>
        <begin position="301"/>
        <end position="328"/>
    </location>
</feature>
<name>A0ABD1YJS4_9MARC</name>
<reference evidence="2 3" key="1">
    <citation type="submission" date="2024-09" db="EMBL/GenBank/DDBJ databases">
        <title>Chromosome-scale assembly of Riccia fluitans.</title>
        <authorList>
            <person name="Paukszto L."/>
            <person name="Sawicki J."/>
            <person name="Karawczyk K."/>
            <person name="Piernik-Szablinska J."/>
            <person name="Szczecinska M."/>
            <person name="Mazdziarz M."/>
        </authorList>
    </citation>
    <scope>NUCLEOTIDE SEQUENCE [LARGE SCALE GENOMIC DNA]</scope>
    <source>
        <strain evidence="2">Rf_01</strain>
        <tissue evidence="2">Aerial parts of the thallus</tissue>
    </source>
</reference>
<dbReference type="AlphaFoldDB" id="A0ABD1YJS4"/>
<evidence type="ECO:0000256" key="1">
    <source>
        <dbReference type="SAM" id="MobiDB-lite"/>
    </source>
</evidence>
<organism evidence="2 3">
    <name type="scientific">Riccia fluitans</name>
    <dbReference type="NCBI Taxonomy" id="41844"/>
    <lineage>
        <taxon>Eukaryota</taxon>
        <taxon>Viridiplantae</taxon>
        <taxon>Streptophyta</taxon>
        <taxon>Embryophyta</taxon>
        <taxon>Marchantiophyta</taxon>
        <taxon>Marchantiopsida</taxon>
        <taxon>Marchantiidae</taxon>
        <taxon>Marchantiales</taxon>
        <taxon>Ricciaceae</taxon>
        <taxon>Riccia</taxon>
    </lineage>
</organism>
<sequence length="390" mass="42466">MNSARHCGIPRGKRGSSKVSQSSDVTGTNVSHLNTAELRLRTLDVPLGVTIAPPANAGSLQLLQFVTQDSQTSDADGGEGQRKTSSHLKRACVTLQETWENLREGEKAKSSEPSKRLALVSAAGPERTRLISLDGESSPPFSYLLARDSQSPSCNFLALEEGSLSLSQLPAQDSSKLCTHAVGNRQRRTTVGRDCARCAPQQENPKKTKNSGKKVREKSEKAGILATESAASAVGQDGHKRPELRVIDQHLSQQNTLDRGPPRFSQLLAQDSESSNPLDTLDPDTPMQTYHVPSALKELFKQSRPEVPAPSKKSKKSESVQTDPSCREDNVRTKIMACMLDPSFHDLLSEVEKVWRELEVSRSDEGQLAEAVMRNFKMKAATNASPSTGK</sequence>
<feature type="region of interest" description="Disordered" evidence="1">
    <location>
        <begin position="1"/>
        <end position="30"/>
    </location>
</feature>
<keyword evidence="3" id="KW-1185">Reference proteome</keyword>
<dbReference type="Proteomes" id="UP001605036">
    <property type="component" value="Unassembled WGS sequence"/>
</dbReference>
<evidence type="ECO:0000313" key="3">
    <source>
        <dbReference type="Proteomes" id="UP001605036"/>
    </source>
</evidence>
<comment type="caution">
    <text evidence="2">The sequence shown here is derived from an EMBL/GenBank/DDBJ whole genome shotgun (WGS) entry which is preliminary data.</text>
</comment>
<gene>
    <name evidence="2" type="ORF">R1flu_014545</name>
</gene>